<proteinExistence type="predicted"/>
<evidence type="ECO:0000313" key="3">
    <source>
        <dbReference type="EMBL" id="KAK8985572.1"/>
    </source>
</evidence>
<dbReference type="InterPro" id="IPR012337">
    <property type="entry name" value="RNaseH-like_sf"/>
</dbReference>
<keyword evidence="4" id="KW-1185">Reference proteome</keyword>
<dbReference type="InterPro" id="IPR026960">
    <property type="entry name" value="RVT-Znf"/>
</dbReference>
<organism evidence="3 4">
    <name type="scientific">Hibiscus sabdariffa</name>
    <name type="common">roselle</name>
    <dbReference type="NCBI Taxonomy" id="183260"/>
    <lineage>
        <taxon>Eukaryota</taxon>
        <taxon>Viridiplantae</taxon>
        <taxon>Streptophyta</taxon>
        <taxon>Embryophyta</taxon>
        <taxon>Tracheophyta</taxon>
        <taxon>Spermatophyta</taxon>
        <taxon>Magnoliopsida</taxon>
        <taxon>eudicotyledons</taxon>
        <taxon>Gunneridae</taxon>
        <taxon>Pentapetalae</taxon>
        <taxon>rosids</taxon>
        <taxon>malvids</taxon>
        <taxon>Malvales</taxon>
        <taxon>Malvaceae</taxon>
        <taxon>Malvoideae</taxon>
        <taxon>Hibiscus</taxon>
    </lineage>
</organism>
<evidence type="ECO:0008006" key="5">
    <source>
        <dbReference type="Google" id="ProtNLM"/>
    </source>
</evidence>
<dbReference type="InterPro" id="IPR053151">
    <property type="entry name" value="RNase_H-like"/>
</dbReference>
<protein>
    <recommendedName>
        <fullName evidence="5">RNase H type-1 domain-containing protein</fullName>
    </recommendedName>
</protein>
<evidence type="ECO:0000259" key="1">
    <source>
        <dbReference type="Pfam" id="PF13456"/>
    </source>
</evidence>
<dbReference type="Pfam" id="PF13456">
    <property type="entry name" value="RVT_3"/>
    <property type="match status" value="1"/>
</dbReference>
<dbReference type="Proteomes" id="UP001396334">
    <property type="component" value="Unassembled WGS sequence"/>
</dbReference>
<evidence type="ECO:0000259" key="2">
    <source>
        <dbReference type="Pfam" id="PF13966"/>
    </source>
</evidence>
<feature type="domain" description="RNase H type-1" evidence="1">
    <location>
        <begin position="384"/>
        <end position="502"/>
    </location>
</feature>
<dbReference type="CDD" id="cd06222">
    <property type="entry name" value="RNase_H_like"/>
    <property type="match status" value="1"/>
</dbReference>
<dbReference type="Pfam" id="PF13966">
    <property type="entry name" value="zf-RVT"/>
    <property type="match status" value="1"/>
</dbReference>
<dbReference type="InterPro" id="IPR044730">
    <property type="entry name" value="RNase_H-like_dom_plant"/>
</dbReference>
<dbReference type="InterPro" id="IPR002156">
    <property type="entry name" value="RNaseH_domain"/>
</dbReference>
<dbReference type="EMBL" id="JBBPBN010000069">
    <property type="protein sequence ID" value="KAK8985572.1"/>
    <property type="molecule type" value="Genomic_DNA"/>
</dbReference>
<accession>A0ABR2PAY8</accession>
<comment type="caution">
    <text evidence="3">The sequence shown here is derived from an EMBL/GenBank/DDBJ whole genome shotgun (WGS) entry which is preliminary data.</text>
</comment>
<dbReference type="SUPFAM" id="SSF53098">
    <property type="entry name" value="Ribonuclease H-like"/>
    <property type="match status" value="1"/>
</dbReference>
<reference evidence="3 4" key="1">
    <citation type="journal article" date="2024" name="G3 (Bethesda)">
        <title>Genome assembly of Hibiscus sabdariffa L. provides insights into metabolisms of medicinal natural products.</title>
        <authorList>
            <person name="Kim T."/>
        </authorList>
    </citation>
    <scope>NUCLEOTIDE SEQUENCE [LARGE SCALE GENOMIC DNA]</scope>
    <source>
        <strain evidence="3">TK-2024</strain>
        <tissue evidence="3">Old leaves</tissue>
    </source>
</reference>
<dbReference type="InterPro" id="IPR036397">
    <property type="entry name" value="RNaseH_sf"/>
</dbReference>
<gene>
    <name evidence="3" type="ORF">V6N11_068825</name>
</gene>
<dbReference type="PANTHER" id="PTHR47723">
    <property type="entry name" value="OS05G0353850 PROTEIN"/>
    <property type="match status" value="1"/>
</dbReference>
<evidence type="ECO:0000313" key="4">
    <source>
        <dbReference type="Proteomes" id="UP001396334"/>
    </source>
</evidence>
<sequence>MIDSLLLLMAACDFVGENGSNKNEENPVRSTAMRKRMASEIFDYHRDLIHTPANVSIPQHIHNVREIIYPCNPNLAALLEYKLCSLMDPLEWRRKEALPLHLPEVTLPRHHCQQQQGSSGLTLNLDSAIDSLSNYSFSDSGALNQYYDFRSRLFVGAVTPPLDGESKWGWCWDRFQDLLPPAVLLVIAAVKPPSISVSDTVGWGGNTRRHFSARSAYHLRAGIAQRGMDKEWSILSKYRGLPRVRGFIWLVLKGRILTNSERVRWHMCDDACYGLCGAAEEDLSHLFWGCVEARLFNQQQFSIRLEEWNIVFGTILWNNWTYRNRRLFAPEAICSESILHRSMRMVEEFNRACSMLRKGYLQAPLHGHVTAQWEPPPEGWIKVNSNGSRNTSMGMSTCGGVGRDSNSRYCFGFAKDIGVCSCLEAKLWGIYEGLAIAWSLSCPRIIIETDSREVYDTILSFNSRENGSSVLSSIFEMMSRQWKLRFSFLRREDNGVADAMARLILPGSLDYHHWLEPPLAVCNKLLANEGLTTPPGATDANCVRYPLHRAYDDPGDA</sequence>
<feature type="domain" description="Reverse transcriptase zinc-binding" evidence="2">
    <location>
        <begin position="211"/>
        <end position="293"/>
    </location>
</feature>
<dbReference type="PANTHER" id="PTHR47723:SF19">
    <property type="entry name" value="POLYNUCLEOTIDYL TRANSFERASE, RIBONUCLEASE H-LIKE SUPERFAMILY PROTEIN"/>
    <property type="match status" value="1"/>
</dbReference>
<dbReference type="Gene3D" id="3.30.420.10">
    <property type="entry name" value="Ribonuclease H-like superfamily/Ribonuclease H"/>
    <property type="match status" value="1"/>
</dbReference>
<name>A0ABR2PAY8_9ROSI</name>